<name>A0AA42Q0C7_9BURK</name>
<sequence>MIIKVFKNVGKGPSRSAIGYLLGKDKDGKIRDPAPVVLNELTTSEGSKDAVAFLIDSNKRANKYTSGVISFRDNEKPTARQIQEVMKDFRKTFLPGLDENRAPVLWVLHRDKGNVELHYLTAKQDAKTGKALNIAPPGKASQRLFEDFEKIQNDKLGFKQVVPSLLKAQFDTFEKGTRKEKISSYLVSKVKNNEIQNRSDLLRHLQHDLKWKVSRIGDDYISVIPTGKDKPIRLKGPAFTSKADYRELLKQSSNQPTKLNPDQLLKVQTSLSNGIKFRAEYNEKTFNKVPNFKNRSLNLKGSIKNKALVDVPKVAGQATAQVPIGEQVPASQPSKTLLDKLQTFTATRATATQKKASMASSGPSGGGSASSSGSGSLSAKMLSLAALMNAEKDPVRKYALLAQLIAVTAQRNLALSREKEAEKKRLSKIKIR</sequence>
<evidence type="ECO:0000313" key="3">
    <source>
        <dbReference type="EMBL" id="MDH1334957.1"/>
    </source>
</evidence>
<feature type="domain" description="MobA/VirD2-like nuclease" evidence="2">
    <location>
        <begin position="58"/>
        <end position="150"/>
    </location>
</feature>
<reference evidence="3" key="1">
    <citation type="submission" date="2022-09" db="EMBL/GenBank/DDBJ databases">
        <title>Intensive care unit water sources are persistently colonized with multi-drug resistant bacteria and are the site of extensive horizontal gene transfer of antibiotic resistance genes.</title>
        <authorList>
            <person name="Diorio-Toth L."/>
        </authorList>
    </citation>
    <scope>NUCLEOTIDE SEQUENCE</scope>
    <source>
        <strain evidence="3">GD03832</strain>
    </source>
</reference>
<evidence type="ECO:0000256" key="1">
    <source>
        <dbReference type="SAM" id="MobiDB-lite"/>
    </source>
</evidence>
<gene>
    <name evidence="3" type="ORF">N5D63_12505</name>
</gene>
<evidence type="ECO:0000259" key="2">
    <source>
        <dbReference type="Pfam" id="PF03432"/>
    </source>
</evidence>
<feature type="compositionally biased region" description="Low complexity" evidence="1">
    <location>
        <begin position="352"/>
        <end position="362"/>
    </location>
</feature>
<organism evidence="3 4">
    <name type="scientific">Comamonas thiooxydans</name>
    <dbReference type="NCBI Taxonomy" id="363952"/>
    <lineage>
        <taxon>Bacteria</taxon>
        <taxon>Pseudomonadati</taxon>
        <taxon>Pseudomonadota</taxon>
        <taxon>Betaproteobacteria</taxon>
        <taxon>Burkholderiales</taxon>
        <taxon>Comamonadaceae</taxon>
        <taxon>Comamonas</taxon>
    </lineage>
</organism>
<comment type="caution">
    <text evidence="3">The sequence shown here is derived from an EMBL/GenBank/DDBJ whole genome shotgun (WGS) entry which is preliminary data.</text>
</comment>
<accession>A0AA42Q0C7</accession>
<dbReference type="Proteomes" id="UP001161065">
    <property type="component" value="Unassembled WGS sequence"/>
</dbReference>
<dbReference type="InterPro" id="IPR005094">
    <property type="entry name" value="Endonuclease_MobA/VirD2"/>
</dbReference>
<proteinExistence type="predicted"/>
<dbReference type="AlphaFoldDB" id="A0AA42Q0C7"/>
<dbReference type="Pfam" id="PF03432">
    <property type="entry name" value="Relaxase"/>
    <property type="match status" value="1"/>
</dbReference>
<protein>
    <recommendedName>
        <fullName evidence="2">MobA/VirD2-like nuclease domain-containing protein</fullName>
    </recommendedName>
</protein>
<evidence type="ECO:0000313" key="4">
    <source>
        <dbReference type="Proteomes" id="UP001161065"/>
    </source>
</evidence>
<feature type="region of interest" description="Disordered" evidence="1">
    <location>
        <begin position="352"/>
        <end position="373"/>
    </location>
</feature>
<dbReference type="EMBL" id="JAOCEK010000008">
    <property type="protein sequence ID" value="MDH1334957.1"/>
    <property type="molecule type" value="Genomic_DNA"/>
</dbReference>
<dbReference type="RefSeq" id="WP_280008323.1">
    <property type="nucleotide sequence ID" value="NZ_JAOCEK010000008.1"/>
</dbReference>